<evidence type="ECO:0000313" key="1">
    <source>
        <dbReference type="EMBL" id="SDX98979.1"/>
    </source>
</evidence>
<dbReference type="RefSeq" id="WP_090412919.1">
    <property type="nucleotide sequence ID" value="NZ_FNOY01000014.1"/>
</dbReference>
<sequence>MKRQLVVPRPLLGLAILITFSFHSHSLWAEKAQCADVWDRGHLNVVTINLAFFEIARRDERLERIADFADAKAQSGEPIDIFLVQEGTAGKLVGTGGSPKDLRDKLQTRGLLYDQRTAMSTGVPGILTVGNAILSRCEIDFSASKLLPATFEQIEIEDVGRLAMPITRNVMMVRLKIPGASRDYRRINIYNTHLCTGGSSSIVYEGINISASGCSVDQRQHQLASLLKFVTAAERVFSFFGVKPHILGGDFNMDNFRGGEPGQFGNEKPLYDSVTGAGFIDAYAQSQMDKDIPLQALCVRTADLFAPLPDHPDLYQAWEPDEHCTTGVSFLDQSGPFPEFFDSTPRRIDYVFTKGFGVEQGEVIFNPNASPPRPHEPIVSDHAGVSVRLSLQ</sequence>
<dbReference type="STRING" id="44576.SAMN05421881_101435"/>
<dbReference type="SUPFAM" id="SSF56219">
    <property type="entry name" value="DNase I-like"/>
    <property type="match status" value="1"/>
</dbReference>
<organism evidence="1 2">
    <name type="scientific">Nitrosomonas halophila</name>
    <dbReference type="NCBI Taxonomy" id="44576"/>
    <lineage>
        <taxon>Bacteria</taxon>
        <taxon>Pseudomonadati</taxon>
        <taxon>Pseudomonadota</taxon>
        <taxon>Betaproteobacteria</taxon>
        <taxon>Nitrosomonadales</taxon>
        <taxon>Nitrosomonadaceae</taxon>
        <taxon>Nitrosomonas</taxon>
    </lineage>
</organism>
<evidence type="ECO:0000313" key="2">
    <source>
        <dbReference type="Proteomes" id="UP000198640"/>
    </source>
</evidence>
<dbReference type="Proteomes" id="UP000198640">
    <property type="component" value="Unassembled WGS sequence"/>
</dbReference>
<dbReference type="InterPro" id="IPR036691">
    <property type="entry name" value="Endo/exonu/phosph_ase_sf"/>
</dbReference>
<proteinExistence type="predicted"/>
<accession>A0A1H3G9G5</accession>
<dbReference type="OrthoDB" id="8543884at2"/>
<keyword evidence="2" id="KW-1185">Reference proteome</keyword>
<dbReference type="AlphaFoldDB" id="A0A1H3G9G5"/>
<dbReference type="EMBL" id="FNOY01000014">
    <property type="protein sequence ID" value="SDX98979.1"/>
    <property type="molecule type" value="Genomic_DNA"/>
</dbReference>
<name>A0A1H3G9G5_9PROT</name>
<protein>
    <submittedName>
        <fullName evidence="1">Maltose 6'-phosphate phosphatase</fullName>
    </submittedName>
</protein>
<reference evidence="1 2" key="1">
    <citation type="submission" date="2016-10" db="EMBL/GenBank/DDBJ databases">
        <authorList>
            <person name="de Groot N.N."/>
        </authorList>
    </citation>
    <scope>NUCLEOTIDE SEQUENCE [LARGE SCALE GENOMIC DNA]</scope>
    <source>
        <strain evidence="1 2">Nm1</strain>
    </source>
</reference>
<gene>
    <name evidence="1" type="ORF">SAMN05421881_101435</name>
</gene>
<dbReference type="Gene3D" id="3.60.10.10">
    <property type="entry name" value="Endonuclease/exonuclease/phosphatase"/>
    <property type="match status" value="1"/>
</dbReference>